<dbReference type="AlphaFoldDB" id="A0A2X2RCF9"/>
<dbReference type="PANTHER" id="PTHR35535:SF1">
    <property type="entry name" value="HEAT SHOCK PROTEIN HSLJ"/>
    <property type="match status" value="1"/>
</dbReference>
<evidence type="ECO:0000313" key="4">
    <source>
        <dbReference type="EMBL" id="SQA78102.1"/>
    </source>
</evidence>
<evidence type="ECO:0000259" key="2">
    <source>
        <dbReference type="Pfam" id="PF03724"/>
    </source>
</evidence>
<dbReference type="PROSITE" id="PS51257">
    <property type="entry name" value="PROKAR_LIPOPROTEIN"/>
    <property type="match status" value="1"/>
</dbReference>
<proteinExistence type="predicted"/>
<gene>
    <name evidence="4" type="ORF">NCTC11546_01329</name>
</gene>
<dbReference type="InterPro" id="IPR025485">
    <property type="entry name" value="DUF4377"/>
</dbReference>
<reference evidence="4 5" key="1">
    <citation type="submission" date="2018-06" db="EMBL/GenBank/DDBJ databases">
        <authorList>
            <consortium name="Pathogen Informatics"/>
            <person name="Doyle S."/>
        </authorList>
    </citation>
    <scope>NUCLEOTIDE SEQUENCE [LARGE SCALE GENOMIC DNA]</scope>
    <source>
        <strain evidence="4 5">NCTC11546</strain>
    </source>
</reference>
<dbReference type="RefSeq" id="WP_128091378.1">
    <property type="nucleotide sequence ID" value="NZ_CAJPNJ010000057.1"/>
</dbReference>
<feature type="signal peptide" evidence="1">
    <location>
        <begin position="1"/>
        <end position="25"/>
    </location>
</feature>
<dbReference type="PANTHER" id="PTHR35535">
    <property type="entry name" value="HEAT SHOCK PROTEIN HSLJ"/>
    <property type="match status" value="1"/>
</dbReference>
<dbReference type="InterPro" id="IPR038670">
    <property type="entry name" value="HslJ-like_sf"/>
</dbReference>
<name>A0A2X2RCF9_CAPOC</name>
<dbReference type="InterPro" id="IPR005184">
    <property type="entry name" value="DUF306_Meta_HslJ"/>
</dbReference>
<evidence type="ECO:0000313" key="5">
    <source>
        <dbReference type="Proteomes" id="UP000249891"/>
    </source>
</evidence>
<dbReference type="Proteomes" id="UP000249891">
    <property type="component" value="Unassembled WGS sequence"/>
</dbReference>
<evidence type="ECO:0000256" key="1">
    <source>
        <dbReference type="SAM" id="SignalP"/>
    </source>
</evidence>
<protein>
    <submittedName>
        <fullName evidence="4">Heat-inducible protein</fullName>
    </submittedName>
</protein>
<feature type="domain" description="DUF306" evidence="2">
    <location>
        <begin position="115"/>
        <end position="218"/>
    </location>
</feature>
<accession>A0A2X2RCF9</accession>
<sequence length="221" mass="24360">MKKIKFMMLLSVAIGLGSCSTSTQAVYWVNSSQVESSAGAGKMQCLQVYKGDNLSKAQWEAFCAPIEGFTFEEGYFKKIEVSEKPLKDVSAGAPNVAYTLVREIEKVKDSRFDLQGEWKLVSMGEMVITPEAQPTLKLNINEMKVNGSDSCNTFMGSIKTLTNKELVFGDLASTLMLCAEKMEVADAFGMAMQKVRQYQLKGDQLLLTDKQGGVLLTFAKK</sequence>
<dbReference type="Gene3D" id="2.40.128.270">
    <property type="match status" value="1"/>
</dbReference>
<organism evidence="4 5">
    <name type="scientific">Capnocytophaga ochracea</name>
    <dbReference type="NCBI Taxonomy" id="1018"/>
    <lineage>
        <taxon>Bacteria</taxon>
        <taxon>Pseudomonadati</taxon>
        <taxon>Bacteroidota</taxon>
        <taxon>Flavobacteriia</taxon>
        <taxon>Flavobacteriales</taxon>
        <taxon>Flavobacteriaceae</taxon>
        <taxon>Capnocytophaga</taxon>
    </lineage>
</organism>
<feature type="chain" id="PRO_5016084698" evidence="1">
    <location>
        <begin position="26"/>
        <end position="221"/>
    </location>
</feature>
<dbReference type="InterPro" id="IPR053147">
    <property type="entry name" value="Hsp_HslJ-like"/>
</dbReference>
<keyword evidence="1" id="KW-0732">Signal</keyword>
<evidence type="ECO:0000259" key="3">
    <source>
        <dbReference type="Pfam" id="PF14302"/>
    </source>
</evidence>
<dbReference type="Pfam" id="PF03724">
    <property type="entry name" value="META"/>
    <property type="match status" value="1"/>
</dbReference>
<dbReference type="Pfam" id="PF14302">
    <property type="entry name" value="DUF4377"/>
    <property type="match status" value="1"/>
</dbReference>
<dbReference type="EMBL" id="UARG01000017">
    <property type="protein sequence ID" value="SQA78102.1"/>
    <property type="molecule type" value="Genomic_DNA"/>
</dbReference>
<feature type="domain" description="DUF4377" evidence="3">
    <location>
        <begin position="28"/>
        <end position="106"/>
    </location>
</feature>